<dbReference type="RefSeq" id="XP_040712774.1">
    <property type="nucleotide sequence ID" value="XM_040858342.1"/>
</dbReference>
<keyword evidence="6" id="KW-1185">Reference proteome</keyword>
<dbReference type="AlphaFoldDB" id="A0A1Y2DMS2"/>
<evidence type="ECO:0000256" key="2">
    <source>
        <dbReference type="PROSITE-ProRule" id="PRU00176"/>
    </source>
</evidence>
<feature type="compositionally biased region" description="Basic and acidic residues" evidence="3">
    <location>
        <begin position="189"/>
        <end position="202"/>
    </location>
</feature>
<dbReference type="EMBL" id="MCFJ01000011">
    <property type="protein sequence ID" value="ORY60547.1"/>
    <property type="molecule type" value="Genomic_DNA"/>
</dbReference>
<accession>A0A1Y2DMS2</accession>
<feature type="domain" description="RRM" evidence="4">
    <location>
        <begin position="97"/>
        <end position="181"/>
    </location>
</feature>
<organism evidence="5 6">
    <name type="scientific">Pseudomassariella vexata</name>
    <dbReference type="NCBI Taxonomy" id="1141098"/>
    <lineage>
        <taxon>Eukaryota</taxon>
        <taxon>Fungi</taxon>
        <taxon>Dikarya</taxon>
        <taxon>Ascomycota</taxon>
        <taxon>Pezizomycotina</taxon>
        <taxon>Sordariomycetes</taxon>
        <taxon>Xylariomycetidae</taxon>
        <taxon>Amphisphaeriales</taxon>
        <taxon>Pseudomassariaceae</taxon>
        <taxon>Pseudomassariella</taxon>
    </lineage>
</organism>
<evidence type="ECO:0000259" key="4">
    <source>
        <dbReference type="PROSITE" id="PS50102"/>
    </source>
</evidence>
<dbReference type="GO" id="GO:0006397">
    <property type="term" value="P:mRNA processing"/>
    <property type="evidence" value="ECO:0007669"/>
    <property type="project" value="UniProtKB-KW"/>
</dbReference>
<name>A0A1Y2DMS2_9PEZI</name>
<dbReference type="SUPFAM" id="SSF54928">
    <property type="entry name" value="RNA-binding domain, RBD"/>
    <property type="match status" value="1"/>
</dbReference>
<proteinExistence type="inferred from homology"/>
<feature type="compositionally biased region" description="Gly residues" evidence="3">
    <location>
        <begin position="218"/>
        <end position="247"/>
    </location>
</feature>
<gene>
    <name evidence="5" type="ORF">BCR38DRAFT_40913</name>
</gene>
<comment type="similarity">
    <text evidence="1">Belongs to the RRM CPSF6/7 family.</text>
</comment>
<dbReference type="InterPro" id="IPR000504">
    <property type="entry name" value="RRM_dom"/>
</dbReference>
<evidence type="ECO:0000313" key="6">
    <source>
        <dbReference type="Proteomes" id="UP000193689"/>
    </source>
</evidence>
<feature type="region of interest" description="Disordered" evidence="3">
    <location>
        <begin position="156"/>
        <end position="247"/>
    </location>
</feature>
<feature type="compositionally biased region" description="Polar residues" evidence="3">
    <location>
        <begin position="177"/>
        <end position="186"/>
    </location>
</feature>
<evidence type="ECO:0000256" key="3">
    <source>
        <dbReference type="SAM" id="MobiDB-lite"/>
    </source>
</evidence>
<feature type="compositionally biased region" description="Low complexity" evidence="3">
    <location>
        <begin position="42"/>
        <end position="52"/>
    </location>
</feature>
<evidence type="ECO:0000256" key="1">
    <source>
        <dbReference type="ARBA" id="ARBA00006265"/>
    </source>
</evidence>
<dbReference type="InParanoid" id="A0A1Y2DMS2"/>
<sequence>MADEDFEIDVYGGNSGDNESNMQDTNTQAYDNNAAITVANGSNNSSHNQSNNHNHDNHEQDQHHMDTAHDDTPTQPQQGVKRKSESDSRPVDLGATNSLLISELNWWTTDDDVRKWARQADCEGELKDVTFSEHKVNGKSKGQAYLEFDSQQAATATKREIDASDPAQPGAKKYSVIYSSPNNNPFRTLPKDAPARGNRDQATRGSSSGGSYNDRGGQNTGGNFNGGYRGRGGFNGPRGGGFNRGFSGGNGGGFNNNMGGGYNNPMGGGNFGFNRGGGMMGGGMRGGPGAMRGGRGGMNNGMMGGMGPMGAMPMGGMPGGMGMMGGGMQGTSVLCESTYSNSLLVSPCNPGPCR</sequence>
<dbReference type="GO" id="GO:0005634">
    <property type="term" value="C:nucleus"/>
    <property type="evidence" value="ECO:0007669"/>
    <property type="project" value="UniProtKB-SubCell"/>
</dbReference>
<dbReference type="PANTHER" id="PTHR23204">
    <property type="entry name" value="CLEAVAGE AND POLYADENYLATION SPECIFIC FACTOR"/>
    <property type="match status" value="1"/>
</dbReference>
<dbReference type="GO" id="GO:0003723">
    <property type="term" value="F:RNA binding"/>
    <property type="evidence" value="ECO:0007669"/>
    <property type="project" value="UniProtKB-UniRule"/>
</dbReference>
<evidence type="ECO:0000313" key="5">
    <source>
        <dbReference type="EMBL" id="ORY60547.1"/>
    </source>
</evidence>
<feature type="region of interest" description="Disordered" evidence="3">
    <location>
        <begin position="1"/>
        <end position="94"/>
    </location>
</feature>
<keyword evidence="2" id="KW-0694">RNA-binding</keyword>
<dbReference type="InterPro" id="IPR035979">
    <property type="entry name" value="RBD_domain_sf"/>
</dbReference>
<dbReference type="PROSITE" id="PS50102">
    <property type="entry name" value="RRM"/>
    <property type="match status" value="1"/>
</dbReference>
<protein>
    <recommendedName>
        <fullName evidence="4">RRM domain-containing protein</fullName>
    </recommendedName>
</protein>
<dbReference type="GeneID" id="63774554"/>
<dbReference type="OrthoDB" id="10065185at2759"/>
<comment type="caution">
    <text evidence="5">The sequence shown here is derived from an EMBL/GenBank/DDBJ whole genome shotgun (WGS) entry which is preliminary data.</text>
</comment>
<dbReference type="STRING" id="1141098.A0A1Y2DMS2"/>
<dbReference type="Proteomes" id="UP000193689">
    <property type="component" value="Unassembled WGS sequence"/>
</dbReference>
<feature type="compositionally biased region" description="Basic and acidic residues" evidence="3">
    <location>
        <begin position="53"/>
        <end position="72"/>
    </location>
</feature>
<feature type="compositionally biased region" description="Polar residues" evidence="3">
    <location>
        <begin position="16"/>
        <end position="41"/>
    </location>
</feature>
<reference evidence="5 6" key="1">
    <citation type="submission" date="2016-07" db="EMBL/GenBank/DDBJ databases">
        <title>Pervasive Adenine N6-methylation of Active Genes in Fungi.</title>
        <authorList>
            <consortium name="DOE Joint Genome Institute"/>
            <person name="Mondo S.J."/>
            <person name="Dannebaum R.O."/>
            <person name="Kuo R.C."/>
            <person name="Labutti K."/>
            <person name="Haridas S."/>
            <person name="Kuo A."/>
            <person name="Salamov A."/>
            <person name="Ahrendt S.R."/>
            <person name="Lipzen A."/>
            <person name="Sullivan W."/>
            <person name="Andreopoulos W.B."/>
            <person name="Clum A."/>
            <person name="Lindquist E."/>
            <person name="Daum C."/>
            <person name="Ramamoorthy G.K."/>
            <person name="Gryganskyi A."/>
            <person name="Culley D."/>
            <person name="Magnuson J.K."/>
            <person name="James T.Y."/>
            <person name="O'Malley M.A."/>
            <person name="Stajich J.E."/>
            <person name="Spatafora J.W."/>
            <person name="Visel A."/>
            <person name="Grigoriev I.V."/>
        </authorList>
    </citation>
    <scope>NUCLEOTIDE SEQUENCE [LARGE SCALE GENOMIC DNA]</scope>
    <source>
        <strain evidence="5 6">CBS 129021</strain>
    </source>
</reference>
<dbReference type="InterPro" id="IPR012677">
    <property type="entry name" value="Nucleotide-bd_a/b_plait_sf"/>
</dbReference>
<dbReference type="Gene3D" id="3.30.70.330">
    <property type="match status" value="1"/>
</dbReference>
<dbReference type="InterPro" id="IPR034772">
    <property type="entry name" value="CPSF6/7"/>
</dbReference>